<evidence type="ECO:0000313" key="3">
    <source>
        <dbReference type="Proteomes" id="UP000198211"/>
    </source>
</evidence>
<organism evidence="2 3">
    <name type="scientific">Phytophthora megakarya</name>
    <dbReference type="NCBI Taxonomy" id="4795"/>
    <lineage>
        <taxon>Eukaryota</taxon>
        <taxon>Sar</taxon>
        <taxon>Stramenopiles</taxon>
        <taxon>Oomycota</taxon>
        <taxon>Peronosporomycetes</taxon>
        <taxon>Peronosporales</taxon>
        <taxon>Peronosporaceae</taxon>
        <taxon>Phytophthora</taxon>
    </lineage>
</organism>
<comment type="caution">
    <text evidence="2">The sequence shown here is derived from an EMBL/GenBank/DDBJ whole genome shotgun (WGS) entry which is preliminary data.</text>
</comment>
<evidence type="ECO:0000313" key="2">
    <source>
        <dbReference type="EMBL" id="OWZ11943.1"/>
    </source>
</evidence>
<feature type="region of interest" description="Disordered" evidence="1">
    <location>
        <begin position="215"/>
        <end position="335"/>
    </location>
</feature>
<feature type="region of interest" description="Disordered" evidence="1">
    <location>
        <begin position="445"/>
        <end position="548"/>
    </location>
</feature>
<feature type="compositionally biased region" description="Polar residues" evidence="1">
    <location>
        <begin position="537"/>
        <end position="548"/>
    </location>
</feature>
<dbReference type="AlphaFoldDB" id="A0A225W2H9"/>
<dbReference type="EMBL" id="NBNE01001986">
    <property type="protein sequence ID" value="OWZ11943.1"/>
    <property type="molecule type" value="Genomic_DNA"/>
</dbReference>
<feature type="compositionally biased region" description="Polar residues" evidence="1">
    <location>
        <begin position="274"/>
        <end position="285"/>
    </location>
</feature>
<name>A0A225W2H9_9STRA</name>
<reference evidence="3" key="1">
    <citation type="submission" date="2017-03" db="EMBL/GenBank/DDBJ databases">
        <title>Phytopthora megakarya and P. palmivora, two closely related causual agents of cacao black pod achieved similar genome size and gene model numbers by different mechanisms.</title>
        <authorList>
            <person name="Ali S."/>
            <person name="Shao J."/>
            <person name="Larry D.J."/>
            <person name="Kronmiller B."/>
            <person name="Shen D."/>
            <person name="Strem M.D."/>
            <person name="Melnick R.L."/>
            <person name="Guiltinan M.J."/>
            <person name="Tyler B.M."/>
            <person name="Meinhardt L.W."/>
            <person name="Bailey B.A."/>
        </authorList>
    </citation>
    <scope>NUCLEOTIDE SEQUENCE [LARGE SCALE GENOMIC DNA]</scope>
    <source>
        <strain evidence="3">zdho120</strain>
    </source>
</reference>
<feature type="compositionally biased region" description="Basic and acidic residues" evidence="1">
    <location>
        <begin position="246"/>
        <end position="255"/>
    </location>
</feature>
<proteinExistence type="predicted"/>
<keyword evidence="3" id="KW-1185">Reference proteome</keyword>
<gene>
    <name evidence="2" type="ORF">PHMEG_00014965</name>
</gene>
<evidence type="ECO:0000256" key="1">
    <source>
        <dbReference type="SAM" id="MobiDB-lite"/>
    </source>
</evidence>
<dbReference type="OrthoDB" id="161309at2759"/>
<dbReference type="Proteomes" id="UP000198211">
    <property type="component" value="Unassembled WGS sequence"/>
</dbReference>
<feature type="compositionally biased region" description="Basic and acidic residues" evidence="1">
    <location>
        <begin position="225"/>
        <end position="239"/>
    </location>
</feature>
<feature type="compositionally biased region" description="Polar residues" evidence="1">
    <location>
        <begin position="293"/>
        <end position="307"/>
    </location>
</feature>
<accession>A0A225W2H9</accession>
<feature type="compositionally biased region" description="Basic and acidic residues" evidence="1">
    <location>
        <begin position="325"/>
        <end position="335"/>
    </location>
</feature>
<protein>
    <submittedName>
        <fullName evidence="2">Uncharacterized protein</fullName>
    </submittedName>
</protein>
<sequence>MRYHLLGYVMVRGYDGSQSFTYNGEEVPPRTSVIHVDNEQQLAMKEEASCGRNFTTPQTELGKLSRWDILGESAEAKSILQRFLHPDVECAILNKNIYDSWKMLCALYGNRSIPGAHDMYEMHRVLYHIRLGDKQEEPVREFITRWEMLMQQYAFATGIELTDGFCSVSLVQTLPKLVEKVTATLERTQTQTETANVLISTVVKATTNSVDMQVAHLPKKSANSSEKRNLRTKSAEKPTTKPTNKPAEKQEKAAEQRAAVAPRTTQKEVPPPVNVTTGGNDTVDLTSGEVDVGSSSKNNKTKPNTRPSPCERIDRAATPRTVKSPKIDDRNEKNSAFDKRDYYKYDHDRSYDKYTYDMSSRKSRSRYDKKYDRFDSASPVSCFYCLKVGHNMRRCWYLKADIENGTTHDLHKKYSCAVTIDRNQFMVNCLEAYIDEVNREHAAYGTSTSAAPRSHGDYEVSESVGRQYHSKKQRDFTSPSPREFGFKQSPTGKRSHRVFQMPDGRMSSRDPRLNRSRSVYGSTHATDEFSPRKRSRTPSFERQLQSYY</sequence>